<dbReference type="Proteomes" id="UP000007962">
    <property type="component" value="Chromosome"/>
</dbReference>
<gene>
    <name evidence="4" type="ordered locus">Bcav_3649</name>
</gene>
<reference evidence="4 5" key="1">
    <citation type="journal article" date="2009" name="Stand. Genomic Sci.">
        <title>Complete genome sequence of Beutenbergia cavernae type strain (HKI 0122).</title>
        <authorList>
            <person name="Land M."/>
            <person name="Pukall R."/>
            <person name="Abt B."/>
            <person name="Goker M."/>
            <person name="Rohde M."/>
            <person name="Glavina Del Rio T."/>
            <person name="Tice H."/>
            <person name="Copeland A."/>
            <person name="Cheng J.F."/>
            <person name="Lucas S."/>
            <person name="Chen F."/>
            <person name="Nolan M."/>
            <person name="Bruce D."/>
            <person name="Goodwin L."/>
            <person name="Pitluck S."/>
            <person name="Ivanova N."/>
            <person name="Mavromatis K."/>
            <person name="Ovchinnikova G."/>
            <person name="Pati A."/>
            <person name="Chen A."/>
            <person name="Palaniappan K."/>
            <person name="Hauser L."/>
            <person name="Chang Y.J."/>
            <person name="Jefferies C.C."/>
            <person name="Saunders E."/>
            <person name="Brettin T."/>
            <person name="Detter J.C."/>
            <person name="Han C."/>
            <person name="Chain P."/>
            <person name="Bristow J."/>
            <person name="Eisen J.A."/>
            <person name="Markowitz V."/>
            <person name="Hugenholtz P."/>
            <person name="Kyrpides N.C."/>
            <person name="Klenk H.P."/>
            <person name="Lapidus A."/>
        </authorList>
    </citation>
    <scope>NUCLEOTIDE SEQUENCE [LARGE SCALE GENOMIC DNA]</scope>
    <source>
        <strain evidence="5">ATCC BAA-8 / DSM 12333 / NBRC 16432</strain>
    </source>
</reference>
<dbReference type="RefSeq" id="WP_015884128.1">
    <property type="nucleotide sequence ID" value="NC_012669.1"/>
</dbReference>
<evidence type="ECO:0000256" key="1">
    <source>
        <dbReference type="SAM" id="MobiDB-lite"/>
    </source>
</evidence>
<keyword evidence="5" id="KW-1185">Reference proteome</keyword>
<dbReference type="OrthoDB" id="3628931at2"/>
<feature type="transmembrane region" description="Helical" evidence="2">
    <location>
        <begin position="98"/>
        <end position="121"/>
    </location>
</feature>
<organism evidence="4 5">
    <name type="scientific">Beutenbergia cavernae (strain ATCC BAA-8 / DSM 12333 / CCUG 43141 / JCM 11478 / NBRC 16432 / NCIMB 13614 / HKI 0122)</name>
    <dbReference type="NCBI Taxonomy" id="471853"/>
    <lineage>
        <taxon>Bacteria</taxon>
        <taxon>Bacillati</taxon>
        <taxon>Actinomycetota</taxon>
        <taxon>Actinomycetes</taxon>
        <taxon>Micrococcales</taxon>
        <taxon>Beutenbergiaceae</taxon>
        <taxon>Beutenbergia</taxon>
    </lineage>
</organism>
<feature type="domain" description="Septum formation-related" evidence="3">
    <location>
        <begin position="179"/>
        <end position="274"/>
    </location>
</feature>
<feature type="transmembrane region" description="Helical" evidence="2">
    <location>
        <begin position="133"/>
        <end position="157"/>
    </location>
</feature>
<dbReference type="eggNOG" id="ENOG50333TV">
    <property type="taxonomic scope" value="Bacteria"/>
</dbReference>
<dbReference type="STRING" id="471853.Bcav_3649"/>
<feature type="compositionally biased region" description="Pro residues" evidence="1">
    <location>
        <begin position="68"/>
        <end position="81"/>
    </location>
</feature>
<dbReference type="KEGG" id="bcv:Bcav_3649"/>
<keyword evidence="2" id="KW-0472">Membrane</keyword>
<evidence type="ECO:0000259" key="3">
    <source>
        <dbReference type="Pfam" id="PF13845"/>
    </source>
</evidence>
<protein>
    <recommendedName>
        <fullName evidence="3">Septum formation-related domain-containing protein</fullName>
    </recommendedName>
</protein>
<name>C5C3I2_BEUC1</name>
<keyword evidence="2" id="KW-0812">Transmembrane</keyword>
<dbReference type="EMBL" id="CP001618">
    <property type="protein sequence ID" value="ACQ81891.1"/>
    <property type="molecule type" value="Genomic_DNA"/>
</dbReference>
<feature type="compositionally biased region" description="Pro residues" evidence="1">
    <location>
        <begin position="1"/>
        <end position="53"/>
    </location>
</feature>
<evidence type="ECO:0000256" key="2">
    <source>
        <dbReference type="SAM" id="Phobius"/>
    </source>
</evidence>
<evidence type="ECO:0000313" key="4">
    <source>
        <dbReference type="EMBL" id="ACQ81891.1"/>
    </source>
</evidence>
<dbReference type="Pfam" id="PF13845">
    <property type="entry name" value="Septum_form"/>
    <property type="match status" value="1"/>
</dbReference>
<proteinExistence type="predicted"/>
<dbReference type="HOGENOM" id="CLU_972043_0_0_11"/>
<evidence type="ECO:0000313" key="5">
    <source>
        <dbReference type="Proteomes" id="UP000007962"/>
    </source>
</evidence>
<feature type="region of interest" description="Disordered" evidence="1">
    <location>
        <begin position="1"/>
        <end position="86"/>
    </location>
</feature>
<accession>C5C3I2</accession>
<keyword evidence="2" id="KW-1133">Transmembrane helix</keyword>
<dbReference type="InterPro" id="IPR026004">
    <property type="entry name" value="Septum_form"/>
</dbReference>
<dbReference type="AlphaFoldDB" id="C5C3I2"/>
<sequence>MTQTPPPFGPVPGSVPQPGPPQPGPAPQPVPGATPGPAQAPPGSEPPPVPLAPTPTTSADRSRSPYGAPLPPGAAPTPPPDRFTIPQIARPPLDAVSVASVVTGVLLLGPVALVLGILGVRRTTRAWRRSPRIAWTGVVLGIVTTLGWVLLGLTAWLSGGLSGGGEAVPGDVDAPRTVHASSLARGNCVEFLPPDQQIGEVTQVPCAQPHAAQVVDVVELDGGAYPGPDAVLAAGEEACTSLAEGLDVGDAQVRPWWLVPSESGWEQGTQVAVCLVRTTAAPLEVDLVN</sequence>